<proteinExistence type="inferred from homology"/>
<dbReference type="Proteomes" id="UP000735302">
    <property type="component" value="Unassembled WGS sequence"/>
</dbReference>
<gene>
    <name evidence="10" type="ORF">PoB_005718300</name>
</gene>
<comment type="caution">
    <text evidence="10">The sequence shown here is derived from an EMBL/GenBank/DDBJ whole genome shotgun (WGS) entry which is preliminary data.</text>
</comment>
<evidence type="ECO:0000256" key="1">
    <source>
        <dbReference type="ARBA" id="ARBA00009897"/>
    </source>
</evidence>
<evidence type="ECO:0000313" key="11">
    <source>
        <dbReference type="Proteomes" id="UP000735302"/>
    </source>
</evidence>
<evidence type="ECO:0000259" key="9">
    <source>
        <dbReference type="PROSITE" id="PS51987"/>
    </source>
</evidence>
<evidence type="ECO:0000256" key="5">
    <source>
        <dbReference type="ARBA" id="ARBA00042675"/>
    </source>
</evidence>
<keyword evidence="8" id="KW-1133">Transmembrane helix</keyword>
<organism evidence="10 11">
    <name type="scientific">Plakobranchus ocellatus</name>
    <dbReference type="NCBI Taxonomy" id="259542"/>
    <lineage>
        <taxon>Eukaryota</taxon>
        <taxon>Metazoa</taxon>
        <taxon>Spiralia</taxon>
        <taxon>Lophotrochozoa</taxon>
        <taxon>Mollusca</taxon>
        <taxon>Gastropoda</taxon>
        <taxon>Heterobranchia</taxon>
        <taxon>Euthyneura</taxon>
        <taxon>Panpulmonata</taxon>
        <taxon>Sacoglossa</taxon>
        <taxon>Placobranchoidea</taxon>
        <taxon>Plakobranchidae</taxon>
        <taxon>Plakobranchus</taxon>
    </lineage>
</organism>
<name>A0AAV4CGM4_9GAST</name>
<feature type="transmembrane region" description="Helical" evidence="8">
    <location>
        <begin position="21"/>
        <end position="37"/>
    </location>
</feature>
<evidence type="ECO:0000256" key="8">
    <source>
        <dbReference type="SAM" id="Phobius"/>
    </source>
</evidence>
<evidence type="ECO:0000256" key="6">
    <source>
        <dbReference type="PROSITE-ProRule" id="PRU01331"/>
    </source>
</evidence>
<dbReference type="SMART" id="SM01230">
    <property type="entry name" value="Gln-synt_C"/>
    <property type="match status" value="1"/>
</dbReference>
<keyword evidence="8" id="KW-0812">Transmembrane</keyword>
<dbReference type="PANTHER" id="PTHR43407:SF1">
    <property type="entry name" value="LENGSIN"/>
    <property type="match status" value="1"/>
</dbReference>
<dbReference type="EMBL" id="BLXT01006250">
    <property type="protein sequence ID" value="GFO30678.1"/>
    <property type="molecule type" value="Genomic_DNA"/>
</dbReference>
<dbReference type="GO" id="GO:0006542">
    <property type="term" value="P:glutamine biosynthetic process"/>
    <property type="evidence" value="ECO:0007669"/>
    <property type="project" value="InterPro"/>
</dbReference>
<dbReference type="AlphaFoldDB" id="A0AAV4CGM4"/>
<evidence type="ECO:0000256" key="3">
    <source>
        <dbReference type="ARBA" id="ARBA00038790"/>
    </source>
</evidence>
<evidence type="ECO:0000313" key="10">
    <source>
        <dbReference type="EMBL" id="GFO30678.1"/>
    </source>
</evidence>
<dbReference type="Gene3D" id="3.30.590.10">
    <property type="entry name" value="Glutamine synthetase/guanido kinase, catalytic domain"/>
    <property type="match status" value="1"/>
</dbReference>
<comment type="subunit">
    <text evidence="3">Dodecamer. Interacts with BFSP2 and VIM.</text>
</comment>
<dbReference type="InterPro" id="IPR008146">
    <property type="entry name" value="Gln_synth_cat_dom"/>
</dbReference>
<dbReference type="GO" id="GO:0004356">
    <property type="term" value="F:glutamine synthetase activity"/>
    <property type="evidence" value="ECO:0007669"/>
    <property type="project" value="InterPro"/>
</dbReference>
<sequence>MGFYRAGTREMLQGFRHPLPAKVIYLWMLIMYYFSAWRGHIFTLKLQKVVRNPSSVKITRPHLQLCLLLHEHCQAPPRSQLRAAVKAGKETALHVSPMPQKLQCRLQDAQSFCDRGKEAKMASEIQQYETNFEAYDFIALKIYDVHGYEKGRFVSRQKMHDIMKRGLGLDGGMCFYGVKGQPVEHPAFRKDVDFANFRLMPILSTLKPCLIKSEHGDYKTASVLCRLIRHDGTLEMSTPREVTLGALQRLESEFGLKIKSTFEAEFNIIDQRTGKALAHVMKSCSVTAVQNAQALLMSLTKAMSEIGVKMDTVASEHGPGQFEMNFDVTEGIEAADMAAEFKVASYVFLKSKGYDASFMTRLYPDQGCANGFHFNFSLWDSNGRNVFADPKDPYKLSSFGRHWLAGMLAHAPAMTAICSPTINCYRRICTPYAPSYVNWSPENRESTFRLKTEPGNNVFIENRIPSSLCNTHLVLACTLVAGMDGVRRQLPLPEPLETSKVLPSTLDKALAVLEADTILSDALGKKFVNMFVHNKRTFELEEFKGFENLSDEDLLAKEKEYYYEYF</sequence>
<protein>
    <recommendedName>
        <fullName evidence="4">Lengsin</fullName>
    </recommendedName>
    <alternativeName>
        <fullName evidence="5">Glutamate-ammonia ligase domain-containing protein 1</fullName>
    </alternativeName>
</protein>
<feature type="domain" description="GS catalytic" evidence="9">
    <location>
        <begin position="239"/>
        <end position="566"/>
    </location>
</feature>
<comment type="function">
    <text evidence="2">May act as a component of the cytoskeleton or as a chaperone for the reorganization of intermediate filament proteins during terminal differentiation in the lens. Does not seem to have enzymatic activity.</text>
</comment>
<dbReference type="Gene3D" id="3.10.20.70">
    <property type="entry name" value="Glutamine synthetase, N-terminal domain"/>
    <property type="match status" value="1"/>
</dbReference>
<dbReference type="PANTHER" id="PTHR43407">
    <property type="entry name" value="GLUTAMINE SYNTHETASE"/>
    <property type="match status" value="1"/>
</dbReference>
<dbReference type="InterPro" id="IPR014746">
    <property type="entry name" value="Gln_synth/guanido_kin_cat_dom"/>
</dbReference>
<keyword evidence="8" id="KW-0472">Membrane</keyword>
<keyword evidence="11" id="KW-1185">Reference proteome</keyword>
<reference evidence="10 11" key="1">
    <citation type="journal article" date="2021" name="Elife">
        <title>Chloroplast acquisition without the gene transfer in kleptoplastic sea slugs, Plakobranchus ocellatus.</title>
        <authorList>
            <person name="Maeda T."/>
            <person name="Takahashi S."/>
            <person name="Yoshida T."/>
            <person name="Shimamura S."/>
            <person name="Takaki Y."/>
            <person name="Nagai Y."/>
            <person name="Toyoda A."/>
            <person name="Suzuki Y."/>
            <person name="Arimoto A."/>
            <person name="Ishii H."/>
            <person name="Satoh N."/>
            <person name="Nishiyama T."/>
            <person name="Hasebe M."/>
            <person name="Maruyama T."/>
            <person name="Minagawa J."/>
            <person name="Obokata J."/>
            <person name="Shigenobu S."/>
        </authorList>
    </citation>
    <scope>NUCLEOTIDE SEQUENCE [LARGE SCALE GENOMIC DNA]</scope>
</reference>
<evidence type="ECO:0000256" key="2">
    <source>
        <dbReference type="ARBA" id="ARBA00037583"/>
    </source>
</evidence>
<accession>A0AAV4CGM4</accession>
<dbReference type="Pfam" id="PF00120">
    <property type="entry name" value="Gln-synt_C"/>
    <property type="match status" value="1"/>
</dbReference>
<dbReference type="InterPro" id="IPR036651">
    <property type="entry name" value="Gln_synt_N_sf"/>
</dbReference>
<dbReference type="GO" id="GO:0005737">
    <property type="term" value="C:cytoplasm"/>
    <property type="evidence" value="ECO:0007669"/>
    <property type="project" value="TreeGrafter"/>
</dbReference>
<dbReference type="PROSITE" id="PS51987">
    <property type="entry name" value="GS_CATALYTIC"/>
    <property type="match status" value="1"/>
</dbReference>
<dbReference type="SUPFAM" id="SSF55931">
    <property type="entry name" value="Glutamine synthetase/guanido kinase"/>
    <property type="match status" value="1"/>
</dbReference>
<evidence type="ECO:0000256" key="7">
    <source>
        <dbReference type="RuleBase" id="RU000384"/>
    </source>
</evidence>
<comment type="similarity">
    <text evidence="1 6 7">Belongs to the glutamine synthetase family.</text>
</comment>
<evidence type="ECO:0000256" key="4">
    <source>
        <dbReference type="ARBA" id="ARBA00039404"/>
    </source>
</evidence>
<dbReference type="GO" id="GO:0016020">
    <property type="term" value="C:membrane"/>
    <property type="evidence" value="ECO:0007669"/>
    <property type="project" value="TreeGrafter"/>
</dbReference>